<name>A0A842HCN6_9BACT</name>
<sequence length="167" mass="19079">MSKRSVRRFLLRALLLVPFVFIAACDENVEGAPSFYLEMGNSYNTLDKGMEMSLDKSGLRYTVFAQPIIQPWNVLNAELVKVDSGKLAFRFYFDDEGQRELYRTSVTNMGRMIVTVIDGKPIGARQIDGPMQGGLFYTFTELTDEEAMELLPKMQEAIKKINQMKRD</sequence>
<reference evidence="2 3" key="1">
    <citation type="submission" date="2020-07" db="EMBL/GenBank/DDBJ databases">
        <authorList>
            <person name="Feng X."/>
        </authorList>
    </citation>
    <scope>NUCLEOTIDE SEQUENCE [LARGE SCALE GENOMIC DNA]</scope>
    <source>
        <strain evidence="2 3">JCM31066</strain>
    </source>
</reference>
<feature type="signal peptide" evidence="1">
    <location>
        <begin position="1"/>
        <end position="23"/>
    </location>
</feature>
<evidence type="ECO:0000256" key="1">
    <source>
        <dbReference type="SAM" id="SignalP"/>
    </source>
</evidence>
<dbReference type="EMBL" id="JACHVB010000020">
    <property type="protein sequence ID" value="MBC2594255.1"/>
    <property type="molecule type" value="Genomic_DNA"/>
</dbReference>
<proteinExistence type="predicted"/>
<dbReference type="Proteomes" id="UP000546464">
    <property type="component" value="Unassembled WGS sequence"/>
</dbReference>
<feature type="chain" id="PRO_5032470151" description="Preprotein translocase subunit SecD" evidence="1">
    <location>
        <begin position="24"/>
        <end position="167"/>
    </location>
</feature>
<dbReference type="AlphaFoldDB" id="A0A842HCN6"/>
<comment type="caution">
    <text evidence="2">The sequence shown here is derived from an EMBL/GenBank/DDBJ whole genome shotgun (WGS) entry which is preliminary data.</text>
</comment>
<dbReference type="PROSITE" id="PS51257">
    <property type="entry name" value="PROKAR_LIPOPROTEIN"/>
    <property type="match status" value="1"/>
</dbReference>
<evidence type="ECO:0000313" key="2">
    <source>
        <dbReference type="EMBL" id="MBC2594255.1"/>
    </source>
</evidence>
<gene>
    <name evidence="2" type="ORF">H5P28_08265</name>
</gene>
<keyword evidence="3" id="KW-1185">Reference proteome</keyword>
<protein>
    <recommendedName>
        <fullName evidence="4">Preprotein translocase subunit SecD</fullName>
    </recommendedName>
</protein>
<keyword evidence="1" id="KW-0732">Signal</keyword>
<dbReference type="Gene3D" id="3.30.1360.200">
    <property type="match status" value="1"/>
</dbReference>
<evidence type="ECO:0008006" key="4">
    <source>
        <dbReference type="Google" id="ProtNLM"/>
    </source>
</evidence>
<organism evidence="2 3">
    <name type="scientific">Ruficoccus amylovorans</name>
    <dbReference type="NCBI Taxonomy" id="1804625"/>
    <lineage>
        <taxon>Bacteria</taxon>
        <taxon>Pseudomonadati</taxon>
        <taxon>Verrucomicrobiota</taxon>
        <taxon>Opitutia</taxon>
        <taxon>Puniceicoccales</taxon>
        <taxon>Cerasicoccaceae</taxon>
        <taxon>Ruficoccus</taxon>
    </lineage>
</organism>
<dbReference type="RefSeq" id="WP_185675236.1">
    <property type="nucleotide sequence ID" value="NZ_JACHVB010000020.1"/>
</dbReference>
<accession>A0A842HCN6</accession>
<evidence type="ECO:0000313" key="3">
    <source>
        <dbReference type="Proteomes" id="UP000546464"/>
    </source>
</evidence>